<dbReference type="AlphaFoldDB" id="A0A815SZZ1"/>
<evidence type="ECO:0000313" key="3">
    <source>
        <dbReference type="EMBL" id="CAF3543971.1"/>
    </source>
</evidence>
<dbReference type="Proteomes" id="UP000663844">
    <property type="component" value="Unassembled WGS sequence"/>
</dbReference>
<reference evidence="2" key="1">
    <citation type="submission" date="2021-02" db="EMBL/GenBank/DDBJ databases">
        <authorList>
            <person name="Nowell W R."/>
        </authorList>
    </citation>
    <scope>NUCLEOTIDE SEQUENCE</scope>
</reference>
<proteinExistence type="predicted"/>
<protein>
    <submittedName>
        <fullName evidence="2">Uncharacterized protein</fullName>
    </submittedName>
</protein>
<accession>A0A815SZZ1</accession>
<evidence type="ECO:0000313" key="4">
    <source>
        <dbReference type="EMBL" id="CAF3793030.1"/>
    </source>
</evidence>
<evidence type="ECO:0000313" key="5">
    <source>
        <dbReference type="EMBL" id="CAF3980196.1"/>
    </source>
</evidence>
<sequence>MIPVIYLRHRNQYLIGQLSLFQNLPLNDLKRFFSVKNMNYIPLCTLNSQSRLDDQVSHWQFEIINLHKFMYNPHTEFDQLKFVVDSAGNSPISLCQSSFILNYQQQPFDHNPAASQTHTRHHYETCTSIPIQSASSNQPHTLTSADQICYLQKALQQSNVALAHRDIELDNLRKEIDELRYSRSTFSKSPMNVLPWL</sequence>
<comment type="caution">
    <text evidence="2">The sequence shown here is derived from an EMBL/GenBank/DDBJ whole genome shotgun (WGS) entry which is preliminary data.</text>
</comment>
<name>A0A815SZZ1_9BILA</name>
<organism evidence="2 6">
    <name type="scientific">Adineta steineri</name>
    <dbReference type="NCBI Taxonomy" id="433720"/>
    <lineage>
        <taxon>Eukaryota</taxon>
        <taxon>Metazoa</taxon>
        <taxon>Spiralia</taxon>
        <taxon>Gnathifera</taxon>
        <taxon>Rotifera</taxon>
        <taxon>Eurotatoria</taxon>
        <taxon>Bdelloidea</taxon>
        <taxon>Adinetida</taxon>
        <taxon>Adinetidae</taxon>
        <taxon>Adineta</taxon>
    </lineage>
</organism>
<gene>
    <name evidence="1" type="ORF">IZO911_LOCUS18952</name>
    <name evidence="3" type="ORF">KXQ929_LOCUS2309</name>
    <name evidence="4" type="ORF">OKA104_LOCUS18024</name>
    <name evidence="5" type="ORF">OXD698_LOCUS28340</name>
    <name evidence="2" type="ORF">VCS650_LOCUS42002</name>
</gene>
<dbReference type="Proteomes" id="UP000663868">
    <property type="component" value="Unassembled WGS sequence"/>
</dbReference>
<dbReference type="EMBL" id="CAJOAZ010003042">
    <property type="protein sequence ID" value="CAF3980196.1"/>
    <property type="molecule type" value="Genomic_DNA"/>
</dbReference>
<dbReference type="EMBL" id="CAJNON010002012">
    <property type="protein sequence ID" value="CAF1496493.1"/>
    <property type="molecule type" value="Genomic_DNA"/>
</dbReference>
<evidence type="ECO:0000313" key="1">
    <source>
        <dbReference type="EMBL" id="CAF1025290.1"/>
    </source>
</evidence>
<dbReference type="EMBL" id="CAJOAY010001099">
    <property type="protein sequence ID" value="CAF3793030.1"/>
    <property type="molecule type" value="Genomic_DNA"/>
</dbReference>
<evidence type="ECO:0000313" key="6">
    <source>
        <dbReference type="Proteomes" id="UP000663891"/>
    </source>
</evidence>
<dbReference type="EMBL" id="CAJOBB010000068">
    <property type="protein sequence ID" value="CAF3543971.1"/>
    <property type="molecule type" value="Genomic_DNA"/>
</dbReference>
<evidence type="ECO:0000313" key="2">
    <source>
        <dbReference type="EMBL" id="CAF1496493.1"/>
    </source>
</evidence>
<dbReference type="Proteomes" id="UP000663891">
    <property type="component" value="Unassembled WGS sequence"/>
</dbReference>
<dbReference type="Proteomes" id="UP000663881">
    <property type="component" value="Unassembled WGS sequence"/>
</dbReference>
<dbReference type="EMBL" id="CAJNOE010000186">
    <property type="protein sequence ID" value="CAF1025290.1"/>
    <property type="molecule type" value="Genomic_DNA"/>
</dbReference>
<dbReference type="Proteomes" id="UP000663860">
    <property type="component" value="Unassembled WGS sequence"/>
</dbReference>